<protein>
    <submittedName>
        <fullName evidence="2">Uncharacterized protein</fullName>
    </submittedName>
</protein>
<dbReference type="STRING" id="9925.ENSCHIP00000030382"/>
<dbReference type="Ensembl" id="ENSCHIT00000038254.1">
    <property type="protein sequence ID" value="ENSCHIP00000030382.1"/>
    <property type="gene ID" value="ENSCHIG00000025160.1"/>
</dbReference>
<dbReference type="PANTHER" id="PTHR14520:SF4">
    <property type="entry name" value="LARGE RIBOSOMAL SUBUNIT PROTEIN ML63"/>
    <property type="match status" value="1"/>
</dbReference>
<reference evidence="2 3" key="1">
    <citation type="submission" date="2016-04" db="EMBL/GenBank/DDBJ databases">
        <title>Polished mammalian reference genomes with single-molecule sequencing and chromosome conformation capture applied to the Capra hircus genome.</title>
        <authorList>
            <person name="Bickhart D.M."/>
            <person name="Koren S."/>
            <person name="Rosen B."/>
            <person name="Hastie A."/>
            <person name="Liachko I."/>
            <person name="Sullivan S.T."/>
            <person name="Burton J."/>
            <person name="Sayre B.L."/>
            <person name="Huson H.J."/>
            <person name="Lee J."/>
            <person name="Lam E."/>
            <person name="Kelley C.M."/>
            <person name="Hutchison J.L."/>
            <person name="Zhou Y."/>
            <person name="Sun J."/>
            <person name="Crisa A."/>
            <person name="Schwartz J.C."/>
            <person name="Hammond J.A."/>
            <person name="Schroeder S.G."/>
            <person name="Liu G.E."/>
            <person name="Dunham M."/>
            <person name="Shendure J."/>
            <person name="Sonstegard T.S."/>
            <person name="Phillippy A.M."/>
            <person name="Van Tassell C.P."/>
            <person name="Smith T.P."/>
        </authorList>
    </citation>
    <scope>NUCLEOTIDE SEQUENCE [LARGE SCALE GENOMIC DNA]</scope>
</reference>
<dbReference type="Bgee" id="ENSCHIG00000025160">
    <property type="expression patterns" value="Expressed in liver"/>
</dbReference>
<proteinExistence type="predicted"/>
<accession>A0A452G0Y5</accession>
<name>A0A452G0Y5_CAPHI</name>
<evidence type="ECO:0000313" key="3">
    <source>
        <dbReference type="Proteomes" id="UP000291000"/>
    </source>
</evidence>
<keyword evidence="1" id="KW-0732">Signal</keyword>
<dbReference type="InterPro" id="IPR016576">
    <property type="entry name" value="Ribosomal_mL63"/>
</dbReference>
<dbReference type="OMA" id="NWLTIKE"/>
<feature type="signal peptide" evidence="1">
    <location>
        <begin position="1"/>
        <end position="18"/>
    </location>
</feature>
<keyword evidence="3" id="KW-1185">Reference proteome</keyword>
<feature type="chain" id="PRO_5019008226" evidence="1">
    <location>
        <begin position="19"/>
        <end position="91"/>
    </location>
</feature>
<dbReference type="Pfam" id="PF14978">
    <property type="entry name" value="MRP-63"/>
    <property type="match status" value="1"/>
</dbReference>
<dbReference type="GO" id="GO:0032543">
    <property type="term" value="P:mitochondrial translation"/>
    <property type="evidence" value="ECO:0007669"/>
    <property type="project" value="TreeGrafter"/>
</dbReference>
<dbReference type="AlphaFoldDB" id="A0A452G0Y5"/>
<dbReference type="GO" id="GO:0005761">
    <property type="term" value="C:mitochondrial ribosome"/>
    <property type="evidence" value="ECO:0007669"/>
    <property type="project" value="InterPro"/>
</dbReference>
<reference evidence="2" key="2">
    <citation type="submission" date="2025-08" db="UniProtKB">
        <authorList>
            <consortium name="Ensembl"/>
        </authorList>
    </citation>
    <scope>IDENTIFICATION</scope>
</reference>
<organism evidence="2 3">
    <name type="scientific">Capra hircus</name>
    <name type="common">Goat</name>
    <dbReference type="NCBI Taxonomy" id="9925"/>
    <lineage>
        <taxon>Eukaryota</taxon>
        <taxon>Metazoa</taxon>
        <taxon>Chordata</taxon>
        <taxon>Craniata</taxon>
        <taxon>Vertebrata</taxon>
        <taxon>Euteleostomi</taxon>
        <taxon>Mammalia</taxon>
        <taxon>Eutheria</taxon>
        <taxon>Laurasiatheria</taxon>
        <taxon>Artiodactyla</taxon>
        <taxon>Ruminantia</taxon>
        <taxon>Pecora</taxon>
        <taxon>Bovidae</taxon>
        <taxon>Caprinae</taxon>
        <taxon>Capra</taxon>
    </lineage>
</organism>
<reference evidence="2" key="3">
    <citation type="submission" date="2025-09" db="UniProtKB">
        <authorList>
            <consortium name="Ensembl"/>
        </authorList>
    </citation>
    <scope>IDENTIFICATION</scope>
</reference>
<dbReference type="PANTHER" id="PTHR14520">
    <property type="entry name" value="MITOCHONDRIAL RIBOSOMAL PROTEIN 63"/>
    <property type="match status" value="1"/>
</dbReference>
<dbReference type="EMBL" id="LWLT01000016">
    <property type="status" value="NOT_ANNOTATED_CDS"/>
    <property type="molecule type" value="Genomic_DNA"/>
</dbReference>
<dbReference type="Proteomes" id="UP000291000">
    <property type="component" value="Chromosome 16"/>
</dbReference>
<evidence type="ECO:0000313" key="2">
    <source>
        <dbReference type="Ensembl" id="ENSCHIP00000030382.1"/>
    </source>
</evidence>
<dbReference type="GeneTree" id="ENSGT00390000008171"/>
<evidence type="ECO:0000256" key="1">
    <source>
        <dbReference type="SAM" id="SignalP"/>
    </source>
</evidence>
<sequence length="91" mass="10441">MFLTALLLLRPHPPAATAKQHMIRRLEIEAENHYCLSRPFLTAEQERGHAAARRAAAFEGLKAAQAAQFSAHRRLEDQLDPLNVTRRWSWL</sequence>
<dbReference type="GO" id="GO:0003735">
    <property type="term" value="F:structural constituent of ribosome"/>
    <property type="evidence" value="ECO:0007669"/>
    <property type="project" value="TreeGrafter"/>
</dbReference>